<evidence type="ECO:0000256" key="1">
    <source>
        <dbReference type="SAM" id="MobiDB-lite"/>
    </source>
</evidence>
<dbReference type="AlphaFoldDB" id="A0A1B6GVD5"/>
<keyword evidence="2" id="KW-0732">Signal</keyword>
<sequence length="140" mass="15485">MRTVLLLFVSVYIISRIPCYGRVSNLNSRAYNRVSNDIFLYSQEWTATSELPVSRWKSSPGKGRSLLYPTVGMTSTTPSSTNDNPIVFVDEDQGATLPDPNGSSDRNDTDIPDRNIIKGPMKECPPGTKMNDRGVCRVPA</sequence>
<organism evidence="3">
    <name type="scientific">Cuerna arida</name>
    <dbReference type="NCBI Taxonomy" id="1464854"/>
    <lineage>
        <taxon>Eukaryota</taxon>
        <taxon>Metazoa</taxon>
        <taxon>Ecdysozoa</taxon>
        <taxon>Arthropoda</taxon>
        <taxon>Hexapoda</taxon>
        <taxon>Insecta</taxon>
        <taxon>Pterygota</taxon>
        <taxon>Neoptera</taxon>
        <taxon>Paraneoptera</taxon>
        <taxon>Hemiptera</taxon>
        <taxon>Auchenorrhyncha</taxon>
        <taxon>Membracoidea</taxon>
        <taxon>Cicadellidae</taxon>
        <taxon>Cicadellinae</taxon>
        <taxon>Proconiini</taxon>
        <taxon>Cuerna</taxon>
    </lineage>
</organism>
<feature type="chain" id="PRO_5008583965" evidence="2">
    <location>
        <begin position="22"/>
        <end position="140"/>
    </location>
</feature>
<evidence type="ECO:0000313" key="3">
    <source>
        <dbReference type="EMBL" id="JAS66410.1"/>
    </source>
</evidence>
<dbReference type="EMBL" id="GECZ01003359">
    <property type="protein sequence ID" value="JAS66410.1"/>
    <property type="molecule type" value="Transcribed_RNA"/>
</dbReference>
<accession>A0A1B6GVD5</accession>
<evidence type="ECO:0000256" key="2">
    <source>
        <dbReference type="SAM" id="SignalP"/>
    </source>
</evidence>
<name>A0A1B6GVD5_9HEMI</name>
<feature type="compositionally biased region" description="Basic and acidic residues" evidence="1">
    <location>
        <begin position="105"/>
        <end position="116"/>
    </location>
</feature>
<feature type="region of interest" description="Disordered" evidence="1">
    <location>
        <begin position="67"/>
        <end position="133"/>
    </location>
</feature>
<protein>
    <submittedName>
        <fullName evidence="3">Uncharacterized protein</fullName>
    </submittedName>
</protein>
<reference evidence="3" key="1">
    <citation type="submission" date="2015-11" db="EMBL/GenBank/DDBJ databases">
        <title>De novo transcriptome assembly of four potential Pierce s Disease insect vectors from Arizona vineyards.</title>
        <authorList>
            <person name="Tassone E.E."/>
        </authorList>
    </citation>
    <scope>NUCLEOTIDE SEQUENCE</scope>
</reference>
<gene>
    <name evidence="3" type="ORF">g.2704</name>
</gene>
<feature type="signal peptide" evidence="2">
    <location>
        <begin position="1"/>
        <end position="21"/>
    </location>
</feature>
<proteinExistence type="predicted"/>